<dbReference type="AlphaFoldDB" id="X6NTF7"/>
<dbReference type="EMBL" id="ASPP01006297">
    <property type="protein sequence ID" value="ETO29034.1"/>
    <property type="molecule type" value="Genomic_DNA"/>
</dbReference>
<protein>
    <submittedName>
        <fullName evidence="2">Uncharacterized protein</fullName>
    </submittedName>
</protein>
<feature type="compositionally biased region" description="Polar residues" evidence="1">
    <location>
        <begin position="122"/>
        <end position="131"/>
    </location>
</feature>
<feature type="compositionally biased region" description="Basic and acidic residues" evidence="1">
    <location>
        <begin position="109"/>
        <end position="121"/>
    </location>
</feature>
<comment type="caution">
    <text evidence="2">The sequence shown here is derived from an EMBL/GenBank/DDBJ whole genome shotgun (WGS) entry which is preliminary data.</text>
</comment>
<evidence type="ECO:0000256" key="1">
    <source>
        <dbReference type="SAM" id="MobiDB-lite"/>
    </source>
</evidence>
<feature type="non-terminal residue" evidence="2">
    <location>
        <position position="1"/>
    </location>
</feature>
<name>X6NTF7_RETFI</name>
<dbReference type="Proteomes" id="UP000023152">
    <property type="component" value="Unassembled WGS sequence"/>
</dbReference>
<gene>
    <name evidence="2" type="ORF">RFI_08092</name>
</gene>
<evidence type="ECO:0000313" key="2">
    <source>
        <dbReference type="EMBL" id="ETO29034.1"/>
    </source>
</evidence>
<proteinExistence type="predicted"/>
<reference evidence="2 3" key="1">
    <citation type="journal article" date="2013" name="Curr. Biol.">
        <title>The Genome of the Foraminiferan Reticulomyxa filosa.</title>
        <authorList>
            <person name="Glockner G."/>
            <person name="Hulsmann N."/>
            <person name="Schleicher M."/>
            <person name="Noegel A.A."/>
            <person name="Eichinger L."/>
            <person name="Gallinger C."/>
            <person name="Pawlowski J."/>
            <person name="Sierra R."/>
            <person name="Euteneuer U."/>
            <person name="Pillet L."/>
            <person name="Moustafa A."/>
            <person name="Platzer M."/>
            <person name="Groth M."/>
            <person name="Szafranski K."/>
            <person name="Schliwa M."/>
        </authorList>
    </citation>
    <scope>NUCLEOTIDE SEQUENCE [LARGE SCALE GENOMIC DNA]</scope>
</reference>
<feature type="region of interest" description="Disordered" evidence="1">
    <location>
        <begin position="98"/>
        <end position="133"/>
    </location>
</feature>
<sequence>NNNNNNNNNNKTQRNKNVEGVIRSEKEASRKRNELWRNIENWQWKSAFQIFTQLLWFELGKLGLTFSSGGTSNRSLKQRLHDLILSKTISPSSQVVIEMDGSSSGSGSEEAKTGEVGEDPNKQSMNNGSDDSWQRDKHYWNEKRKYYKEYYEGFEDRIRVVSADWNVSSVQPTQCWEGWFDSLSDRWWKWSSDLNYLYIAVRVESPNYGVQYK</sequence>
<organism evidence="2 3">
    <name type="scientific">Reticulomyxa filosa</name>
    <dbReference type="NCBI Taxonomy" id="46433"/>
    <lineage>
        <taxon>Eukaryota</taxon>
        <taxon>Sar</taxon>
        <taxon>Rhizaria</taxon>
        <taxon>Retaria</taxon>
        <taxon>Foraminifera</taxon>
        <taxon>Monothalamids</taxon>
        <taxon>Reticulomyxidae</taxon>
        <taxon>Reticulomyxa</taxon>
    </lineage>
</organism>
<feature type="non-terminal residue" evidence="2">
    <location>
        <position position="213"/>
    </location>
</feature>
<accession>X6NTF7</accession>
<keyword evidence="3" id="KW-1185">Reference proteome</keyword>
<feature type="compositionally biased region" description="Low complexity" evidence="1">
    <location>
        <begin position="1"/>
        <end position="10"/>
    </location>
</feature>
<feature type="region of interest" description="Disordered" evidence="1">
    <location>
        <begin position="1"/>
        <end position="30"/>
    </location>
</feature>
<evidence type="ECO:0000313" key="3">
    <source>
        <dbReference type="Proteomes" id="UP000023152"/>
    </source>
</evidence>